<reference evidence="2 3" key="1">
    <citation type="submission" date="2017-04" db="EMBL/GenBank/DDBJ databases">
        <title>Draft genome sequence of Tuber borchii Vittad., a whitish edible truffle.</title>
        <authorList>
            <consortium name="DOE Joint Genome Institute"/>
            <person name="Murat C."/>
            <person name="Kuo A."/>
            <person name="Barry K.W."/>
            <person name="Clum A."/>
            <person name="Dockter R.B."/>
            <person name="Fauchery L."/>
            <person name="Iotti M."/>
            <person name="Kohler A."/>
            <person name="Labutti K."/>
            <person name="Lindquist E.A."/>
            <person name="Lipzen A."/>
            <person name="Ohm R.A."/>
            <person name="Wang M."/>
            <person name="Grigoriev I.V."/>
            <person name="Zambonelli A."/>
            <person name="Martin F.M."/>
        </authorList>
    </citation>
    <scope>NUCLEOTIDE SEQUENCE [LARGE SCALE GENOMIC DNA]</scope>
    <source>
        <strain evidence="2 3">Tbo3840</strain>
    </source>
</reference>
<dbReference type="AlphaFoldDB" id="A0A2T6ZNH6"/>
<gene>
    <name evidence="2" type="ORF">B9Z19DRAFT_1087143</name>
</gene>
<proteinExistence type="predicted"/>
<evidence type="ECO:0000256" key="1">
    <source>
        <dbReference type="SAM" id="MobiDB-lite"/>
    </source>
</evidence>
<dbReference type="EMBL" id="NESQ01000167">
    <property type="protein sequence ID" value="PUU76984.1"/>
    <property type="molecule type" value="Genomic_DNA"/>
</dbReference>
<name>A0A2T6ZNH6_TUBBO</name>
<protein>
    <submittedName>
        <fullName evidence="2">Uncharacterized protein</fullName>
    </submittedName>
</protein>
<evidence type="ECO:0000313" key="3">
    <source>
        <dbReference type="Proteomes" id="UP000244722"/>
    </source>
</evidence>
<keyword evidence="3" id="KW-1185">Reference proteome</keyword>
<sequence>MRPASNVCLYCSLQVSQYRSNLNTIPASYSYQTPTLLEIHIKGSKTKSRKEKKRKEKTREKKTKKTESCSSCILTHIPHIPHIHTLTHTAIISFTHSQLPVPTTSPRVYHTRQQISTPPRPLLVVVTCFSPLSESQVRLFLQFFSCHQRNLFTHLESRHNYTLPYPPFACP</sequence>
<dbReference type="Proteomes" id="UP000244722">
    <property type="component" value="Unassembled WGS sequence"/>
</dbReference>
<evidence type="ECO:0000313" key="2">
    <source>
        <dbReference type="EMBL" id="PUU76984.1"/>
    </source>
</evidence>
<comment type="caution">
    <text evidence="2">The sequence shown here is derived from an EMBL/GenBank/DDBJ whole genome shotgun (WGS) entry which is preliminary data.</text>
</comment>
<feature type="region of interest" description="Disordered" evidence="1">
    <location>
        <begin position="42"/>
        <end position="63"/>
    </location>
</feature>
<organism evidence="2 3">
    <name type="scientific">Tuber borchii</name>
    <name type="common">White truffle</name>
    <dbReference type="NCBI Taxonomy" id="42251"/>
    <lineage>
        <taxon>Eukaryota</taxon>
        <taxon>Fungi</taxon>
        <taxon>Dikarya</taxon>
        <taxon>Ascomycota</taxon>
        <taxon>Pezizomycotina</taxon>
        <taxon>Pezizomycetes</taxon>
        <taxon>Pezizales</taxon>
        <taxon>Tuberaceae</taxon>
        <taxon>Tuber</taxon>
    </lineage>
</organism>
<accession>A0A2T6ZNH6</accession>